<keyword evidence="3" id="KW-1185">Reference proteome</keyword>
<feature type="transmembrane region" description="Helical" evidence="1">
    <location>
        <begin position="20"/>
        <end position="45"/>
    </location>
</feature>
<proteinExistence type="predicted"/>
<keyword evidence="1" id="KW-0472">Membrane</keyword>
<name>A0AAE0U2J3_SORBR</name>
<evidence type="ECO:0000313" key="3">
    <source>
        <dbReference type="Proteomes" id="UP001281003"/>
    </source>
</evidence>
<reference evidence="2" key="1">
    <citation type="journal article" date="2023" name="Mol. Phylogenet. Evol.">
        <title>Genome-scale phylogeny and comparative genomics of the fungal order Sordariales.</title>
        <authorList>
            <person name="Hensen N."/>
            <person name="Bonometti L."/>
            <person name="Westerberg I."/>
            <person name="Brannstrom I.O."/>
            <person name="Guillou S."/>
            <person name="Cros-Aarteil S."/>
            <person name="Calhoun S."/>
            <person name="Haridas S."/>
            <person name="Kuo A."/>
            <person name="Mondo S."/>
            <person name="Pangilinan J."/>
            <person name="Riley R."/>
            <person name="LaButti K."/>
            <person name="Andreopoulos B."/>
            <person name="Lipzen A."/>
            <person name="Chen C."/>
            <person name="Yan M."/>
            <person name="Daum C."/>
            <person name="Ng V."/>
            <person name="Clum A."/>
            <person name="Steindorff A."/>
            <person name="Ohm R.A."/>
            <person name="Martin F."/>
            <person name="Silar P."/>
            <person name="Natvig D.O."/>
            <person name="Lalanne C."/>
            <person name="Gautier V."/>
            <person name="Ament-Velasquez S.L."/>
            <person name="Kruys A."/>
            <person name="Hutchinson M.I."/>
            <person name="Powell A.J."/>
            <person name="Barry K."/>
            <person name="Miller A.N."/>
            <person name="Grigoriev I.V."/>
            <person name="Debuchy R."/>
            <person name="Gladieux P."/>
            <person name="Hiltunen Thoren M."/>
            <person name="Johannesson H."/>
        </authorList>
    </citation>
    <scope>NUCLEOTIDE SEQUENCE</scope>
    <source>
        <strain evidence="2">FGSC 1904</strain>
    </source>
</reference>
<accession>A0AAE0U2J3</accession>
<gene>
    <name evidence="2" type="ORF">B0T20DRAFT_426354</name>
</gene>
<evidence type="ECO:0000256" key="1">
    <source>
        <dbReference type="SAM" id="Phobius"/>
    </source>
</evidence>
<protein>
    <submittedName>
        <fullName evidence="2">Uncharacterized protein</fullName>
    </submittedName>
</protein>
<comment type="caution">
    <text evidence="2">The sequence shown here is derived from an EMBL/GenBank/DDBJ whole genome shotgun (WGS) entry which is preliminary data.</text>
</comment>
<evidence type="ECO:0000313" key="2">
    <source>
        <dbReference type="EMBL" id="KAK3388270.1"/>
    </source>
</evidence>
<keyword evidence="1" id="KW-1133">Transmembrane helix</keyword>
<organism evidence="2 3">
    <name type="scientific">Sordaria brevicollis</name>
    <dbReference type="NCBI Taxonomy" id="83679"/>
    <lineage>
        <taxon>Eukaryota</taxon>
        <taxon>Fungi</taxon>
        <taxon>Dikarya</taxon>
        <taxon>Ascomycota</taxon>
        <taxon>Pezizomycotina</taxon>
        <taxon>Sordariomycetes</taxon>
        <taxon>Sordariomycetidae</taxon>
        <taxon>Sordariales</taxon>
        <taxon>Sordariaceae</taxon>
        <taxon>Sordaria</taxon>
    </lineage>
</organism>
<reference evidence="2" key="2">
    <citation type="submission" date="2023-07" db="EMBL/GenBank/DDBJ databases">
        <authorList>
            <consortium name="Lawrence Berkeley National Laboratory"/>
            <person name="Haridas S."/>
            <person name="Hensen N."/>
            <person name="Bonometti L."/>
            <person name="Westerberg I."/>
            <person name="Brannstrom I.O."/>
            <person name="Guillou S."/>
            <person name="Cros-Aarteil S."/>
            <person name="Calhoun S."/>
            <person name="Kuo A."/>
            <person name="Mondo S."/>
            <person name="Pangilinan J."/>
            <person name="Riley R."/>
            <person name="LaButti K."/>
            <person name="Andreopoulos B."/>
            <person name="Lipzen A."/>
            <person name="Chen C."/>
            <person name="Yanf M."/>
            <person name="Daum C."/>
            <person name="Ng V."/>
            <person name="Clum A."/>
            <person name="Steindorff A."/>
            <person name="Ohm R."/>
            <person name="Martin F."/>
            <person name="Silar P."/>
            <person name="Natvig D."/>
            <person name="Lalanne C."/>
            <person name="Gautier V."/>
            <person name="Ament-velasquez S.L."/>
            <person name="Kruys A."/>
            <person name="Hutchinson M.I."/>
            <person name="Powell A.J."/>
            <person name="Barry K."/>
            <person name="Miller A.N."/>
            <person name="Grigoriev I.V."/>
            <person name="Debuchy R."/>
            <person name="Gladieux P."/>
            <person name="Thoren M.H."/>
            <person name="Johannesson H."/>
        </authorList>
    </citation>
    <scope>NUCLEOTIDE SEQUENCE</scope>
    <source>
        <strain evidence="2">FGSC 1904</strain>
    </source>
</reference>
<dbReference type="Proteomes" id="UP001281003">
    <property type="component" value="Unassembled WGS sequence"/>
</dbReference>
<keyword evidence="1" id="KW-0812">Transmembrane</keyword>
<dbReference type="AlphaFoldDB" id="A0AAE0U2J3"/>
<sequence>MHTTTVTRLLFTLPVGRLAGWSGSLASFCGSANFLQVLGLLGICLGRVLGLRGRGAERGVRAGGKSDDDSCNECCGNWIHGGRDGDNQTATLAIMLTTNFGGG</sequence>
<dbReference type="EMBL" id="JAUTDP010000016">
    <property type="protein sequence ID" value="KAK3388270.1"/>
    <property type="molecule type" value="Genomic_DNA"/>
</dbReference>